<dbReference type="AlphaFoldDB" id="A0A6G9AJU0"/>
<dbReference type="Proteomes" id="UP000501802">
    <property type="component" value="Chromosome"/>
</dbReference>
<dbReference type="InterPro" id="IPR022134">
    <property type="entry name" value="DUF3667"/>
</dbReference>
<reference evidence="2 3" key="1">
    <citation type="submission" date="2020-03" db="EMBL/GenBank/DDBJ databases">
        <authorList>
            <person name="Kim M.K."/>
        </authorList>
    </citation>
    <scope>NUCLEOTIDE SEQUENCE [LARGE SCALE GENOMIC DNA]</scope>
    <source>
        <strain evidence="2 3">BT328</strain>
    </source>
</reference>
<evidence type="ECO:0000313" key="3">
    <source>
        <dbReference type="Proteomes" id="UP000501802"/>
    </source>
</evidence>
<keyword evidence="3" id="KW-1185">Reference proteome</keyword>
<evidence type="ECO:0000256" key="1">
    <source>
        <dbReference type="SAM" id="Phobius"/>
    </source>
</evidence>
<proteinExistence type="predicted"/>
<keyword evidence="1" id="KW-0812">Transmembrane</keyword>
<dbReference type="RefSeq" id="WP_167207122.1">
    <property type="nucleotide sequence ID" value="NZ_CP050063.1"/>
</dbReference>
<protein>
    <submittedName>
        <fullName evidence="2">DUF3667 domain-containing protein</fullName>
    </submittedName>
</protein>
<feature type="transmembrane region" description="Helical" evidence="1">
    <location>
        <begin position="77"/>
        <end position="98"/>
    </location>
</feature>
<organism evidence="2 3">
    <name type="scientific">Spirosoma aureum</name>
    <dbReference type="NCBI Taxonomy" id="2692134"/>
    <lineage>
        <taxon>Bacteria</taxon>
        <taxon>Pseudomonadati</taxon>
        <taxon>Bacteroidota</taxon>
        <taxon>Cytophagia</taxon>
        <taxon>Cytophagales</taxon>
        <taxon>Cytophagaceae</taxon>
        <taxon>Spirosoma</taxon>
    </lineage>
</organism>
<feature type="transmembrane region" description="Helical" evidence="1">
    <location>
        <begin position="202"/>
        <end position="223"/>
    </location>
</feature>
<keyword evidence="1" id="KW-1133">Transmembrane helix</keyword>
<gene>
    <name evidence="2" type="ORF">G8759_08890</name>
</gene>
<dbReference type="EMBL" id="CP050063">
    <property type="protein sequence ID" value="QIP12732.1"/>
    <property type="molecule type" value="Genomic_DNA"/>
</dbReference>
<feature type="transmembrane region" description="Helical" evidence="1">
    <location>
        <begin position="172"/>
        <end position="196"/>
    </location>
</feature>
<feature type="transmembrane region" description="Helical" evidence="1">
    <location>
        <begin position="141"/>
        <end position="160"/>
    </location>
</feature>
<feature type="transmembrane region" description="Helical" evidence="1">
    <location>
        <begin position="235"/>
        <end position="257"/>
    </location>
</feature>
<accession>A0A6G9AJU0</accession>
<dbReference type="Pfam" id="PF12412">
    <property type="entry name" value="DUF3667"/>
    <property type="match status" value="1"/>
</dbReference>
<dbReference type="KEGG" id="spib:G8759_08890"/>
<keyword evidence="1" id="KW-0472">Membrane</keyword>
<name>A0A6G9AJU0_9BACT</name>
<sequence length="261" mass="30312">MEKCPNCSTDLENHFIHCPTCGQTAHLPRFKLLHILDEFFQAIFSVDKSVLSLIKNLTIQPGVTAREYILEKKRKKYFNPFSFLLLVLGLNLSVNILIKPYTINYPDKRQTTQQLKPTVTKERLPYVMRRRQAVLFIEENINIVGLAAIPLFAFVFWLYFRRTGINYAEHLVAQVFFSSFFSLFSIVLTLALGLLFRDYLPYLNRSLLLFQLIYLTVAYYQFLNYQKPVNYLKTSAATLLALISWVIVSGGAFFLYVRFGA</sequence>
<evidence type="ECO:0000313" key="2">
    <source>
        <dbReference type="EMBL" id="QIP12732.1"/>
    </source>
</evidence>